<proteinExistence type="predicted"/>
<evidence type="ECO:0000313" key="2">
    <source>
        <dbReference type="EMBL" id="GIX88621.1"/>
    </source>
</evidence>
<accession>A0AAV4NV33</accession>
<gene>
    <name evidence="2" type="ORF">CEXT_363961</name>
</gene>
<organism evidence="2 3">
    <name type="scientific">Caerostris extrusa</name>
    <name type="common">Bark spider</name>
    <name type="synonym">Caerostris bankana</name>
    <dbReference type="NCBI Taxonomy" id="172846"/>
    <lineage>
        <taxon>Eukaryota</taxon>
        <taxon>Metazoa</taxon>
        <taxon>Ecdysozoa</taxon>
        <taxon>Arthropoda</taxon>
        <taxon>Chelicerata</taxon>
        <taxon>Arachnida</taxon>
        <taxon>Araneae</taxon>
        <taxon>Araneomorphae</taxon>
        <taxon>Entelegynae</taxon>
        <taxon>Araneoidea</taxon>
        <taxon>Araneidae</taxon>
        <taxon>Caerostris</taxon>
    </lineage>
</organism>
<comment type="caution">
    <text evidence="2">The sequence shown here is derived from an EMBL/GenBank/DDBJ whole genome shotgun (WGS) entry which is preliminary data.</text>
</comment>
<dbReference type="EMBL" id="BPLR01021342">
    <property type="protein sequence ID" value="GIX88621.1"/>
    <property type="molecule type" value="Genomic_DNA"/>
</dbReference>
<keyword evidence="1" id="KW-0472">Membrane</keyword>
<dbReference type="AlphaFoldDB" id="A0AAV4NV33"/>
<reference evidence="2 3" key="1">
    <citation type="submission" date="2021-06" db="EMBL/GenBank/DDBJ databases">
        <title>Caerostris extrusa draft genome.</title>
        <authorList>
            <person name="Kono N."/>
            <person name="Arakawa K."/>
        </authorList>
    </citation>
    <scope>NUCLEOTIDE SEQUENCE [LARGE SCALE GENOMIC DNA]</scope>
</reference>
<evidence type="ECO:0000256" key="1">
    <source>
        <dbReference type="SAM" id="Phobius"/>
    </source>
</evidence>
<protein>
    <submittedName>
        <fullName evidence="2">Uncharacterized protein</fullName>
    </submittedName>
</protein>
<keyword evidence="1" id="KW-0812">Transmembrane</keyword>
<name>A0AAV4NV33_CAEEX</name>
<dbReference type="Proteomes" id="UP001054945">
    <property type="component" value="Unassembled WGS sequence"/>
</dbReference>
<evidence type="ECO:0000313" key="3">
    <source>
        <dbReference type="Proteomes" id="UP001054945"/>
    </source>
</evidence>
<keyword evidence="1" id="KW-1133">Transmembrane helix</keyword>
<sequence length="100" mass="11700">MTSEILEENDRPLPGKTLQFFYTPIYFPNIAFNSEFLCLLIFVSDGLSPLYFKHHPNKQNGIKILRYGLKPETYKKKTTYKFPDTKVLSPLFAFHLHVSN</sequence>
<keyword evidence="3" id="KW-1185">Reference proteome</keyword>
<feature type="transmembrane region" description="Helical" evidence="1">
    <location>
        <begin position="20"/>
        <end position="43"/>
    </location>
</feature>